<dbReference type="PANTHER" id="PTHR35318">
    <property type="entry name" value="BNAA10G08410D PROTEIN"/>
    <property type="match status" value="1"/>
</dbReference>
<feature type="region of interest" description="Disordered" evidence="1">
    <location>
        <begin position="99"/>
        <end position="141"/>
    </location>
</feature>
<comment type="caution">
    <text evidence="2">The sequence shown here is derived from an EMBL/GenBank/DDBJ whole genome shotgun (WGS) entry which is preliminary data.</text>
</comment>
<proteinExistence type="predicted"/>
<dbReference type="Proteomes" id="UP001630127">
    <property type="component" value="Unassembled WGS sequence"/>
</dbReference>
<evidence type="ECO:0000313" key="3">
    <source>
        <dbReference type="Proteomes" id="UP001630127"/>
    </source>
</evidence>
<organism evidence="2 3">
    <name type="scientific">Cinchona calisaya</name>
    <dbReference type="NCBI Taxonomy" id="153742"/>
    <lineage>
        <taxon>Eukaryota</taxon>
        <taxon>Viridiplantae</taxon>
        <taxon>Streptophyta</taxon>
        <taxon>Embryophyta</taxon>
        <taxon>Tracheophyta</taxon>
        <taxon>Spermatophyta</taxon>
        <taxon>Magnoliopsida</taxon>
        <taxon>eudicotyledons</taxon>
        <taxon>Gunneridae</taxon>
        <taxon>Pentapetalae</taxon>
        <taxon>asterids</taxon>
        <taxon>lamiids</taxon>
        <taxon>Gentianales</taxon>
        <taxon>Rubiaceae</taxon>
        <taxon>Cinchonoideae</taxon>
        <taxon>Cinchoneae</taxon>
        <taxon>Cinchona</taxon>
    </lineage>
</organism>
<name>A0ABD2YQP7_9GENT</name>
<reference evidence="2 3" key="1">
    <citation type="submission" date="2024-11" db="EMBL/GenBank/DDBJ databases">
        <title>A near-complete genome assembly of Cinchona calisaya.</title>
        <authorList>
            <person name="Lian D.C."/>
            <person name="Zhao X.W."/>
            <person name="Wei L."/>
        </authorList>
    </citation>
    <scope>NUCLEOTIDE SEQUENCE [LARGE SCALE GENOMIC DNA]</scope>
    <source>
        <tissue evidence="2">Nenye</tissue>
    </source>
</reference>
<dbReference type="PANTHER" id="PTHR35318:SF2">
    <property type="entry name" value="OS08G0138900 PROTEIN"/>
    <property type="match status" value="1"/>
</dbReference>
<protein>
    <submittedName>
        <fullName evidence="2">Uncharacterized protein</fullName>
    </submittedName>
</protein>
<dbReference type="AlphaFoldDB" id="A0ABD2YQP7"/>
<accession>A0ABD2YQP7</accession>
<gene>
    <name evidence="2" type="ORF">ACH5RR_027983</name>
</gene>
<feature type="region of interest" description="Disordered" evidence="1">
    <location>
        <begin position="39"/>
        <end position="76"/>
    </location>
</feature>
<keyword evidence="3" id="KW-1185">Reference proteome</keyword>
<evidence type="ECO:0000313" key="2">
    <source>
        <dbReference type="EMBL" id="KAL3508582.1"/>
    </source>
</evidence>
<dbReference type="EMBL" id="JBJUIK010000012">
    <property type="protein sequence ID" value="KAL3508582.1"/>
    <property type="molecule type" value="Genomic_DNA"/>
</dbReference>
<evidence type="ECO:0000256" key="1">
    <source>
        <dbReference type="SAM" id="MobiDB-lite"/>
    </source>
</evidence>
<sequence>MKKFLLELMTCCGSCSSTFRVKEEARLLVAPVPPTPSPSEICRVRGGGGGGGRKRGRGIMGRNYHSGGGGSSSSGIEWRPSLSSICEDNVLHERNRIEHHHHHNHQEMAVVKSSSSSSERNLKRKVTSTPRQPPREDVRRSAIHAAMPTFSPAPFMF</sequence>